<reference evidence="1" key="1">
    <citation type="submission" date="2021-03" db="EMBL/GenBank/DDBJ databases">
        <authorList>
            <consortium name="DOE Joint Genome Institute"/>
            <person name="Ahrendt S."/>
            <person name="Looney B.P."/>
            <person name="Miyauchi S."/>
            <person name="Morin E."/>
            <person name="Drula E."/>
            <person name="Courty P.E."/>
            <person name="Chicoki N."/>
            <person name="Fauchery L."/>
            <person name="Kohler A."/>
            <person name="Kuo A."/>
            <person name="Labutti K."/>
            <person name="Pangilinan J."/>
            <person name="Lipzen A."/>
            <person name="Riley R."/>
            <person name="Andreopoulos W."/>
            <person name="He G."/>
            <person name="Johnson J."/>
            <person name="Barry K.W."/>
            <person name="Grigoriev I.V."/>
            <person name="Nagy L."/>
            <person name="Hibbett D."/>
            <person name="Henrissat B."/>
            <person name="Matheny P.B."/>
            <person name="Labbe J."/>
            <person name="Martin F."/>
        </authorList>
    </citation>
    <scope>NUCLEOTIDE SEQUENCE</scope>
    <source>
        <strain evidence="1">HHB10654</strain>
    </source>
</reference>
<gene>
    <name evidence="1" type="ORF">BV25DRAFT_229534</name>
</gene>
<protein>
    <submittedName>
        <fullName evidence="1">Isomerase YbhE</fullName>
    </submittedName>
</protein>
<proteinExistence type="predicted"/>
<dbReference type="Proteomes" id="UP000814140">
    <property type="component" value="Unassembled WGS sequence"/>
</dbReference>
<keyword evidence="2" id="KW-1185">Reference proteome</keyword>
<accession>A0ACB8SGE1</accession>
<sequence>MVNFTILAGGYATFVASYLFNTDTSTLKLLQQSPTGANPSWISLHPTNSNILYAVNENSPGALQSFIIGNQGLLTVPQDQMNSQGDSPAFTTALSTGPVAIMNYGSGNGLIVPTSGPLDFDNASPITFPAAVSHPHMALEHGDEVLVPDLGADQIWRLAKTGSSWAIQGNIPQPTGSGPRHIAILDDTLYTVHELASTLTAQPFPAAPNGTSTITRQLSTVPPNNLTAAVWAAAEILIPPTNSKFKDTYIYVSNRNTGTTTDPRGDTIAIFKPTPTLTLVAQVYTGLQQVRGMMFGGLNDEYIIAGGVVGTGGVVVLERTEGGANLREVVRNTDIPTRTSFLWGTW</sequence>
<keyword evidence="1" id="KW-0413">Isomerase</keyword>
<reference evidence="1" key="2">
    <citation type="journal article" date="2022" name="New Phytol.">
        <title>Evolutionary transition to the ectomycorrhizal habit in the genomes of a hyperdiverse lineage of mushroom-forming fungi.</title>
        <authorList>
            <person name="Looney B."/>
            <person name="Miyauchi S."/>
            <person name="Morin E."/>
            <person name="Drula E."/>
            <person name="Courty P.E."/>
            <person name="Kohler A."/>
            <person name="Kuo A."/>
            <person name="LaButti K."/>
            <person name="Pangilinan J."/>
            <person name="Lipzen A."/>
            <person name="Riley R."/>
            <person name="Andreopoulos W."/>
            <person name="He G."/>
            <person name="Johnson J."/>
            <person name="Nolan M."/>
            <person name="Tritt A."/>
            <person name="Barry K.W."/>
            <person name="Grigoriev I.V."/>
            <person name="Nagy L.G."/>
            <person name="Hibbett D."/>
            <person name="Henrissat B."/>
            <person name="Matheny P.B."/>
            <person name="Labbe J."/>
            <person name="Martin F.M."/>
        </authorList>
    </citation>
    <scope>NUCLEOTIDE SEQUENCE</scope>
    <source>
        <strain evidence="1">HHB10654</strain>
    </source>
</reference>
<evidence type="ECO:0000313" key="1">
    <source>
        <dbReference type="EMBL" id="KAI0055287.1"/>
    </source>
</evidence>
<dbReference type="EMBL" id="MU277299">
    <property type="protein sequence ID" value="KAI0055287.1"/>
    <property type="molecule type" value="Genomic_DNA"/>
</dbReference>
<name>A0ACB8SGE1_9AGAM</name>
<evidence type="ECO:0000313" key="2">
    <source>
        <dbReference type="Proteomes" id="UP000814140"/>
    </source>
</evidence>
<organism evidence="1 2">
    <name type="scientific">Artomyces pyxidatus</name>
    <dbReference type="NCBI Taxonomy" id="48021"/>
    <lineage>
        <taxon>Eukaryota</taxon>
        <taxon>Fungi</taxon>
        <taxon>Dikarya</taxon>
        <taxon>Basidiomycota</taxon>
        <taxon>Agaricomycotina</taxon>
        <taxon>Agaricomycetes</taxon>
        <taxon>Russulales</taxon>
        <taxon>Auriscalpiaceae</taxon>
        <taxon>Artomyces</taxon>
    </lineage>
</organism>
<comment type="caution">
    <text evidence="1">The sequence shown here is derived from an EMBL/GenBank/DDBJ whole genome shotgun (WGS) entry which is preliminary data.</text>
</comment>